<dbReference type="GO" id="GO:0003677">
    <property type="term" value="F:DNA binding"/>
    <property type="evidence" value="ECO:0007669"/>
    <property type="project" value="UniProtKB-KW"/>
</dbReference>
<dbReference type="InterPro" id="IPR009061">
    <property type="entry name" value="DNA-bd_dom_put_sf"/>
</dbReference>
<dbReference type="Pfam" id="PF13411">
    <property type="entry name" value="MerR_1"/>
    <property type="match status" value="1"/>
</dbReference>
<proteinExistence type="predicted"/>
<dbReference type="PROSITE" id="PS50937">
    <property type="entry name" value="HTH_MERR_2"/>
    <property type="match status" value="1"/>
</dbReference>
<dbReference type="PRINTS" id="PR00040">
    <property type="entry name" value="HTHMERR"/>
</dbReference>
<dbReference type="SMART" id="SM00422">
    <property type="entry name" value="HTH_MERR"/>
    <property type="match status" value="1"/>
</dbReference>
<gene>
    <name evidence="3" type="ORF">GCM10011608_30640</name>
</gene>
<dbReference type="Proteomes" id="UP000608890">
    <property type="component" value="Unassembled WGS sequence"/>
</dbReference>
<dbReference type="Gene3D" id="1.10.1660.10">
    <property type="match status" value="1"/>
</dbReference>
<evidence type="ECO:0000256" key="1">
    <source>
        <dbReference type="ARBA" id="ARBA00023125"/>
    </source>
</evidence>
<keyword evidence="4" id="KW-1185">Reference proteome</keyword>
<dbReference type="PANTHER" id="PTHR30204:SF97">
    <property type="entry name" value="MERR FAMILY REGULATORY PROTEIN"/>
    <property type="match status" value="1"/>
</dbReference>
<accession>A0A917WZR4</accession>
<name>A0A917WZR4_9ACTN</name>
<dbReference type="InterPro" id="IPR000551">
    <property type="entry name" value="MerR-type_HTH_dom"/>
</dbReference>
<keyword evidence="1" id="KW-0238">DNA-binding</keyword>
<sequence>MRIGELARRTGVSERALRYYEEQHLLLPVRRASGYREFEEADVRRVNSIRMLLAAGLNTAVIAEVLPCMTDNGEVLVPACAGLAPVLADERDRIDAAIEDLLDARRILDAIVQIAAQAEPTPVGCALP</sequence>
<comment type="caution">
    <text evidence="3">The sequence shown here is derived from an EMBL/GenBank/DDBJ whole genome shotgun (WGS) entry which is preliminary data.</text>
</comment>
<feature type="domain" description="HTH merR-type" evidence="2">
    <location>
        <begin position="1"/>
        <end position="68"/>
    </location>
</feature>
<dbReference type="GO" id="GO:0003700">
    <property type="term" value="F:DNA-binding transcription factor activity"/>
    <property type="evidence" value="ECO:0007669"/>
    <property type="project" value="InterPro"/>
</dbReference>
<dbReference type="SUPFAM" id="SSF46955">
    <property type="entry name" value="Putative DNA-binding domain"/>
    <property type="match status" value="1"/>
</dbReference>
<organism evidence="3 4">
    <name type="scientific">Micromonospora sonchi</name>
    <dbReference type="NCBI Taxonomy" id="1763543"/>
    <lineage>
        <taxon>Bacteria</taxon>
        <taxon>Bacillati</taxon>
        <taxon>Actinomycetota</taxon>
        <taxon>Actinomycetes</taxon>
        <taxon>Micromonosporales</taxon>
        <taxon>Micromonosporaceae</taxon>
        <taxon>Micromonospora</taxon>
    </lineage>
</organism>
<reference evidence="3" key="2">
    <citation type="submission" date="2020-09" db="EMBL/GenBank/DDBJ databases">
        <authorList>
            <person name="Sun Q."/>
            <person name="Zhou Y."/>
        </authorList>
    </citation>
    <scope>NUCLEOTIDE SEQUENCE</scope>
    <source>
        <strain evidence="3">CGMCC 4.7312</strain>
    </source>
</reference>
<protein>
    <submittedName>
        <fullName evidence="3">MerR family transcriptional regulator</fullName>
    </submittedName>
</protein>
<dbReference type="PANTHER" id="PTHR30204">
    <property type="entry name" value="REDOX-CYCLING DRUG-SENSING TRANSCRIPTIONAL ACTIVATOR SOXR"/>
    <property type="match status" value="1"/>
</dbReference>
<dbReference type="EMBL" id="BMNB01000012">
    <property type="protein sequence ID" value="GGM43743.1"/>
    <property type="molecule type" value="Genomic_DNA"/>
</dbReference>
<evidence type="ECO:0000259" key="2">
    <source>
        <dbReference type="PROSITE" id="PS50937"/>
    </source>
</evidence>
<dbReference type="PROSITE" id="PS00552">
    <property type="entry name" value="HTH_MERR_1"/>
    <property type="match status" value="1"/>
</dbReference>
<evidence type="ECO:0000313" key="3">
    <source>
        <dbReference type="EMBL" id="GGM43743.1"/>
    </source>
</evidence>
<dbReference type="CDD" id="cd01282">
    <property type="entry name" value="HTH_MerR-like_sg3"/>
    <property type="match status" value="1"/>
</dbReference>
<evidence type="ECO:0000313" key="4">
    <source>
        <dbReference type="Proteomes" id="UP000608890"/>
    </source>
</evidence>
<dbReference type="RefSeq" id="WP_189044719.1">
    <property type="nucleotide sequence ID" value="NZ_BMNB01000012.1"/>
</dbReference>
<reference evidence="3" key="1">
    <citation type="journal article" date="2014" name="Int. J. Syst. Evol. Microbiol.">
        <title>Complete genome sequence of Corynebacterium casei LMG S-19264T (=DSM 44701T), isolated from a smear-ripened cheese.</title>
        <authorList>
            <consortium name="US DOE Joint Genome Institute (JGI-PGF)"/>
            <person name="Walter F."/>
            <person name="Albersmeier A."/>
            <person name="Kalinowski J."/>
            <person name="Ruckert C."/>
        </authorList>
    </citation>
    <scope>NUCLEOTIDE SEQUENCE</scope>
    <source>
        <strain evidence="3">CGMCC 4.7312</strain>
    </source>
</reference>
<dbReference type="AlphaFoldDB" id="A0A917WZR4"/>
<dbReference type="InterPro" id="IPR047057">
    <property type="entry name" value="MerR_fam"/>
</dbReference>